<dbReference type="AlphaFoldDB" id="A0A081EVG6"/>
<dbReference type="RefSeq" id="WP_050025745.1">
    <property type="nucleotide sequence ID" value="NZ_JNFH02000053.1"/>
</dbReference>
<dbReference type="EMBL" id="JNFH02000053">
    <property type="protein sequence ID" value="KDS91404.1"/>
    <property type="molecule type" value="Genomic_DNA"/>
</dbReference>
<organism evidence="1 2">
    <name type="scientific">Halorubrum saccharovorum</name>
    <dbReference type="NCBI Taxonomy" id="2248"/>
    <lineage>
        <taxon>Archaea</taxon>
        <taxon>Methanobacteriati</taxon>
        <taxon>Methanobacteriota</taxon>
        <taxon>Stenosarchaea group</taxon>
        <taxon>Halobacteria</taxon>
        <taxon>Halobacteriales</taxon>
        <taxon>Haloferacaceae</taxon>
        <taxon>Halorubrum</taxon>
    </lineage>
</organism>
<dbReference type="Pfam" id="PF21535">
    <property type="entry name" value="HVO_2248"/>
    <property type="match status" value="1"/>
</dbReference>
<sequence>MNTRRKRLEDAAAVLYQQGVRLPIANAEDERTLHENMRRIADAGVRKSELLADPDVPLTEAYRDELDEIGRSFKHRLQQLAGDDYDEVADAYVRGERDDWVGALAVYYLECYYRLQERYTVDEEIFFLAILRYPNCFTVNLSFAVGEITSDAVRYESPHHDDTDLSDRHRERYHAECQYSQREAAAYIRENVGCIRDAFPDPDTTPIEDRRYGGFVHITGRRGPVFSEYLGPLTPDPNRFDDTVTTPCLVSDGPDVRTAKREFLVEPTFVA</sequence>
<evidence type="ECO:0000313" key="1">
    <source>
        <dbReference type="EMBL" id="KDS91404.1"/>
    </source>
</evidence>
<gene>
    <name evidence="1" type="ORF">FK85_02555</name>
</gene>
<dbReference type="Proteomes" id="UP000053331">
    <property type="component" value="Unassembled WGS sequence"/>
</dbReference>
<dbReference type="OrthoDB" id="258723at2157"/>
<protein>
    <submittedName>
        <fullName evidence="1">Uncharacterized protein</fullName>
    </submittedName>
</protein>
<evidence type="ECO:0000313" key="2">
    <source>
        <dbReference type="Proteomes" id="UP000053331"/>
    </source>
</evidence>
<accession>A0A081EVG6</accession>
<name>A0A081EVG6_9EURY</name>
<reference evidence="1 2" key="1">
    <citation type="journal article" date="2015" name="Genome Announc.">
        <title>Draft genome sequence of a Halorubrum H3 strain isolated from the burlinskoye salt lake (Altai Krai, Russia).</title>
        <authorList>
            <person name="Rozanov A.S."/>
            <person name="Bryanskaya A.V."/>
            <person name="Malup T.K."/>
            <person name="Kotenko A.V."/>
            <person name="Peltek S.E."/>
        </authorList>
    </citation>
    <scope>NUCLEOTIDE SEQUENCE [LARGE SCALE GENOMIC DNA]</scope>
    <source>
        <strain evidence="1 2">H3</strain>
    </source>
</reference>
<comment type="caution">
    <text evidence="1">The sequence shown here is derived from an EMBL/GenBank/DDBJ whole genome shotgun (WGS) entry which is preliminary data.</text>
</comment>
<proteinExistence type="predicted"/>
<dbReference type="InterPro" id="IPR048687">
    <property type="entry name" value="HVO_2248-like"/>
</dbReference>
<keyword evidence="2" id="KW-1185">Reference proteome</keyword>